<organism evidence="1">
    <name type="scientific">marine metagenome</name>
    <dbReference type="NCBI Taxonomy" id="408172"/>
    <lineage>
        <taxon>unclassified sequences</taxon>
        <taxon>metagenomes</taxon>
        <taxon>ecological metagenomes</taxon>
    </lineage>
</organism>
<dbReference type="EMBL" id="UINC01087694">
    <property type="protein sequence ID" value="SVC37274.1"/>
    <property type="molecule type" value="Genomic_DNA"/>
</dbReference>
<reference evidence="1" key="1">
    <citation type="submission" date="2018-05" db="EMBL/GenBank/DDBJ databases">
        <authorList>
            <person name="Lanie J.A."/>
            <person name="Ng W.-L."/>
            <person name="Kazmierczak K.M."/>
            <person name="Andrzejewski T.M."/>
            <person name="Davidsen T.M."/>
            <person name="Wayne K.J."/>
            <person name="Tettelin H."/>
            <person name="Glass J.I."/>
            <person name="Rusch D."/>
            <person name="Podicherti R."/>
            <person name="Tsui H.-C.T."/>
            <person name="Winkler M.E."/>
        </authorList>
    </citation>
    <scope>NUCLEOTIDE SEQUENCE</scope>
</reference>
<dbReference type="InterPro" id="IPR052546">
    <property type="entry name" value="Transposase_8_domain"/>
</dbReference>
<dbReference type="InterPro" id="IPR002514">
    <property type="entry name" value="Transposase_8"/>
</dbReference>
<dbReference type="AlphaFoldDB" id="A0A382LKC1"/>
<protein>
    <recommendedName>
        <fullName evidence="2">Transposase IS3/IS911 family protein</fullName>
    </recommendedName>
</protein>
<proteinExistence type="predicted"/>
<name>A0A382LKC1_9ZZZZ</name>
<dbReference type="InterPro" id="IPR009057">
    <property type="entry name" value="Homeodomain-like_sf"/>
</dbReference>
<evidence type="ECO:0000313" key="1">
    <source>
        <dbReference type="EMBL" id="SVC37274.1"/>
    </source>
</evidence>
<evidence type="ECO:0008006" key="2">
    <source>
        <dbReference type="Google" id="ProtNLM"/>
    </source>
</evidence>
<sequence length="92" mass="10806">MLNGPVNPSWMCAREKGISEQTFHRWKRQFGMLPQDQAKRLKELEKENARLKRLLADEILGKELLKEALEKSCEPRPQAPDRRYLCEPGLMQ</sequence>
<dbReference type="Pfam" id="PF01527">
    <property type="entry name" value="HTH_Tnp_1"/>
    <property type="match status" value="1"/>
</dbReference>
<dbReference type="PANTHER" id="PTHR33609">
    <property type="entry name" value="LOW CALCIUM RESPONSE LOCUS PROTEIN S"/>
    <property type="match status" value="1"/>
</dbReference>
<gene>
    <name evidence="1" type="ORF">METZ01_LOCUS290128</name>
</gene>
<dbReference type="GO" id="GO:0003677">
    <property type="term" value="F:DNA binding"/>
    <property type="evidence" value="ECO:0007669"/>
    <property type="project" value="InterPro"/>
</dbReference>
<dbReference type="PANTHER" id="PTHR33609:SF1">
    <property type="entry name" value="TRANSPOSASE"/>
    <property type="match status" value="1"/>
</dbReference>
<dbReference type="GO" id="GO:0006313">
    <property type="term" value="P:DNA transposition"/>
    <property type="evidence" value="ECO:0007669"/>
    <property type="project" value="InterPro"/>
</dbReference>
<dbReference type="GO" id="GO:0004803">
    <property type="term" value="F:transposase activity"/>
    <property type="evidence" value="ECO:0007669"/>
    <property type="project" value="InterPro"/>
</dbReference>
<accession>A0A382LKC1</accession>
<dbReference type="SUPFAM" id="SSF46689">
    <property type="entry name" value="Homeodomain-like"/>
    <property type="match status" value="1"/>
</dbReference>